<name>A0A3Q7J026_SOLLC</name>
<dbReference type="Gramene" id="Solyc11g067220.2.1">
    <property type="protein sequence ID" value="Solyc11g067220.2.1"/>
    <property type="gene ID" value="Solyc11g067220.2"/>
</dbReference>
<reference evidence="1" key="2">
    <citation type="submission" date="2019-01" db="UniProtKB">
        <authorList>
            <consortium name="EnsemblPlants"/>
        </authorList>
    </citation>
    <scope>IDENTIFICATION</scope>
    <source>
        <strain evidence="1">cv. Heinz 1706</strain>
    </source>
</reference>
<reference evidence="1" key="1">
    <citation type="journal article" date="2012" name="Nature">
        <title>The tomato genome sequence provides insights into fleshy fruit evolution.</title>
        <authorList>
            <consortium name="Tomato Genome Consortium"/>
        </authorList>
    </citation>
    <scope>NUCLEOTIDE SEQUENCE [LARGE SCALE GENOMIC DNA]</scope>
    <source>
        <strain evidence="1">cv. Heinz 1706</strain>
    </source>
</reference>
<dbReference type="Proteomes" id="UP000004994">
    <property type="component" value="Chromosome 11"/>
</dbReference>
<organism evidence="1">
    <name type="scientific">Solanum lycopersicum</name>
    <name type="common">Tomato</name>
    <name type="synonym">Lycopersicon esculentum</name>
    <dbReference type="NCBI Taxonomy" id="4081"/>
    <lineage>
        <taxon>Eukaryota</taxon>
        <taxon>Viridiplantae</taxon>
        <taxon>Streptophyta</taxon>
        <taxon>Embryophyta</taxon>
        <taxon>Tracheophyta</taxon>
        <taxon>Spermatophyta</taxon>
        <taxon>Magnoliopsida</taxon>
        <taxon>eudicotyledons</taxon>
        <taxon>Gunneridae</taxon>
        <taxon>Pentapetalae</taxon>
        <taxon>asterids</taxon>
        <taxon>lamiids</taxon>
        <taxon>Solanales</taxon>
        <taxon>Solanaceae</taxon>
        <taxon>Solanoideae</taxon>
        <taxon>Solaneae</taxon>
        <taxon>Solanum</taxon>
        <taxon>Solanum subgen. Lycopersicon</taxon>
    </lineage>
</organism>
<dbReference type="AlphaFoldDB" id="A0A3Q7J026"/>
<dbReference type="PaxDb" id="4081-Solyc11g067220.1.1"/>
<proteinExistence type="predicted"/>
<dbReference type="EnsemblPlants" id="Solyc11g067220.2.1">
    <property type="protein sequence ID" value="Solyc11g067220.2.1"/>
    <property type="gene ID" value="Solyc11g067220.2"/>
</dbReference>
<accession>A0A3Q7J026</accession>
<keyword evidence="2" id="KW-1185">Reference proteome</keyword>
<evidence type="ECO:0000313" key="1">
    <source>
        <dbReference type="EnsemblPlants" id="Solyc11g067220.2.1"/>
    </source>
</evidence>
<protein>
    <submittedName>
        <fullName evidence="1">Uncharacterized protein</fullName>
    </submittedName>
</protein>
<sequence length="35" mass="4134">MSEPLVAYRESKYVIRMWNCSESRKDHSVTPFDNG</sequence>
<dbReference type="InParanoid" id="A0A3Q7J026"/>
<evidence type="ECO:0000313" key="2">
    <source>
        <dbReference type="Proteomes" id="UP000004994"/>
    </source>
</evidence>